<feature type="signal peptide" evidence="10">
    <location>
        <begin position="1"/>
        <end position="21"/>
    </location>
</feature>
<evidence type="ECO:0000313" key="12">
    <source>
        <dbReference type="EMBL" id="CRK93379.1"/>
    </source>
</evidence>
<evidence type="ECO:0000259" key="11">
    <source>
        <dbReference type="Pfam" id="PF03632"/>
    </source>
</evidence>
<sequence>MFSYKICLFLCITVYAARVHGDDIIFESNVLPIPSEIPTLSNGHVGFVIYGDAILMNGLYNGIRGESHRARIPNYSNVVTDIQCSDSNCNYKMNLNQGYFEATFTSGTSHQVVQQIYAHRFYNRAIINKFIAERQSGSNDVIVNLSVNAGDTQSIDLTDEQIVTSNIAGRDVTIRCYQTNLVEDSIYQPLRSKVCIAHTNPPPTLTIPSTGNIVEYMHITTVGTTLEEVSKEMEDVIMNESSLFIRHSSVWEAHWEKFGISVTGNTKLNEIIHASIFYLISNLPSEETNQPNGVFYGLSPGGLAKGGILYQDYQGHSFWDTEMWMHPPVLLLNPQWSKDILSYRHHTRKAADDNAMNTGYQGYRYPWESAFTGREVTPDCCPDVVEYQHHVIADIAFAFRSHLAATHDVEWFKSVGCEIAWNTAKFWESRVKFNETTQFYDIRNVMGPDEDHEDIDNNGYTNVNAAINLYFGEFAGCACKDVLRVTDADYENFAKMARSLALLYDEEKDYHPQYEGYEEGTLIKQADVVLLGFPLQLPMDASTKENNLITYDSVTRESGPAMTWAMHTIGFLDLHNTAEAGKVFERSYEVYSREPFKVWSEVIQGVDGAGNFITGAGGFLQSIINGYGGVRLHFDRMTIGNFYVPPSSSSLEFNGITYLNNRFNLIIVGTDATVTFLEVNPLRRIKATLKNTEKVDEVINVGWSITFNRDQELVLEPVENPFGTCEVKETVVGVKASEPEVIIEENDWIVGSPELPIPSDIPSLSNGHVGYVVEGDSILMNGLYNGERGESHRARIPNFSTLVVDETCSQKICEYRLNMRHGYFEKKITSGTSYQIVQQTYAHRFYNRAIVNRVVLERLEGTSQYSVNLFVNPGDIPGVDLTQIGEAKLDRVAQRDITIRCFETNVVEDSNYQKQNSQVCVAHTNFPSKLELPSTVRRVEYIHVTAVGSTEAEVKKEIQDMFMAEIDNTAIFNRHIAEWETHWEKFGISVTGNMKLNQIIHASIFYLISNLPSEETNQPNGVFYGLSPGGLAKGGILYQDYQGHSFWDTEMWMHPPVLLLNPQWSKDILSYRHHTRKAAADNAMNTGYQGYRYPWESAFTGREVTPDCCPEVVEYQHHVIADIAFAFRSHLAATHDVEWFKSVGCEIAWNTAKFWESRVKFNETTQFYDIRNVMGPDEDHEDIDNNGYTNVNAAINLYFGEFAGCACKDVLRVTDADYENFAKMARSLALLYDEEKDYHPQYEGYEEGTLIKQADVVLLGFPLQLPMDASTKENNLITYDSVTRESGPAMTWAMHTIGFLDLHNTAEAGKVFERSYEVYSREPFKVWSEVIQGVDGAGNFITGAGGFLQSIINGYGGVRLHFDRMTIGNFYVPPSSSSLEFNGITYLNNRFKLTITDDEAVLKVVELDRDHPIRVTLKSVNNEIIPSVGSEIKFKQNDELIIKGTQMPYGSCEMKETILGQKARADSLKFNFVLIVFAAFIFNFFFV</sequence>
<dbReference type="Gene3D" id="1.50.10.10">
    <property type="match status" value="2"/>
</dbReference>
<dbReference type="OrthoDB" id="200349at2759"/>
<reference evidence="12 13" key="1">
    <citation type="submission" date="2015-04" db="EMBL/GenBank/DDBJ databases">
        <authorList>
            <person name="Syromyatnikov M.Y."/>
            <person name="Popov V.N."/>
        </authorList>
    </citation>
    <scope>NUCLEOTIDE SEQUENCE [LARGE SCALE GENOMIC DNA]</scope>
</reference>
<dbReference type="GO" id="GO:0047402">
    <property type="term" value="F:protein-glucosylgalactosylhydroxylysine glucosidase activity"/>
    <property type="evidence" value="ECO:0007669"/>
    <property type="project" value="UniProtKB-EC"/>
</dbReference>
<evidence type="ECO:0000313" key="13">
    <source>
        <dbReference type="Proteomes" id="UP000183832"/>
    </source>
</evidence>
<gene>
    <name evidence="12" type="ORF">CLUMA_CG006915</name>
</gene>
<dbReference type="Pfam" id="PF03632">
    <property type="entry name" value="Glyco_hydro_65m"/>
    <property type="match status" value="2"/>
</dbReference>
<dbReference type="EC" id="3.2.1.107" evidence="6"/>
<accession>A0A1J1HZJ3</accession>
<evidence type="ECO:0000256" key="6">
    <source>
        <dbReference type="ARBA" id="ARBA00066430"/>
    </source>
</evidence>
<dbReference type="InterPro" id="IPR005195">
    <property type="entry name" value="Glyco_hydro_65_M"/>
</dbReference>
<dbReference type="SUPFAM" id="SSF48208">
    <property type="entry name" value="Six-hairpin glycosidases"/>
    <property type="match status" value="2"/>
</dbReference>
<evidence type="ECO:0000256" key="7">
    <source>
        <dbReference type="ARBA" id="ARBA00071505"/>
    </source>
</evidence>
<proteinExistence type="inferred from homology"/>
<dbReference type="PANTHER" id="PTHR11051:SF8">
    <property type="entry name" value="PROTEIN-GLUCOSYLGALACTOSYLHYDROXYLYSINE GLUCOSIDASE"/>
    <property type="match status" value="1"/>
</dbReference>
<keyword evidence="10" id="KW-0732">Signal</keyword>
<dbReference type="Proteomes" id="UP000183832">
    <property type="component" value="Unassembled WGS sequence"/>
</dbReference>
<keyword evidence="2" id="KW-0378">Hydrolase</keyword>
<evidence type="ECO:0000256" key="2">
    <source>
        <dbReference type="ARBA" id="ARBA00022801"/>
    </source>
</evidence>
<keyword evidence="13" id="KW-1185">Reference proteome</keyword>
<keyword evidence="9" id="KW-0472">Membrane</keyword>
<organism evidence="12 13">
    <name type="scientific">Clunio marinus</name>
    <dbReference type="NCBI Taxonomy" id="568069"/>
    <lineage>
        <taxon>Eukaryota</taxon>
        <taxon>Metazoa</taxon>
        <taxon>Ecdysozoa</taxon>
        <taxon>Arthropoda</taxon>
        <taxon>Hexapoda</taxon>
        <taxon>Insecta</taxon>
        <taxon>Pterygota</taxon>
        <taxon>Neoptera</taxon>
        <taxon>Endopterygota</taxon>
        <taxon>Diptera</taxon>
        <taxon>Nematocera</taxon>
        <taxon>Chironomoidea</taxon>
        <taxon>Chironomidae</taxon>
        <taxon>Clunio</taxon>
    </lineage>
</organism>
<name>A0A1J1HZJ3_9DIPT</name>
<protein>
    <recommendedName>
        <fullName evidence="7">Protein-glucosylgalactosylhydroxylysine glucosidase</fullName>
        <ecNumber evidence="6">3.2.1.107</ecNumber>
    </recommendedName>
    <alternativeName>
        <fullName evidence="8">Acid trehalase-like protein 1</fullName>
    </alternativeName>
</protein>
<dbReference type="STRING" id="568069.A0A1J1HZJ3"/>
<comment type="function">
    <text evidence="5">Catalyzes the hydrolysis of glucose from the disaccharide unit linked to hydroxylysine residues of collagen and collagen-like proteins.</text>
</comment>
<dbReference type="FunFam" id="1.50.10.10:FF:000023">
    <property type="entry name" value="Protein-glucosylgalactosylhydroxylysine glucosidase"/>
    <property type="match status" value="2"/>
</dbReference>
<keyword evidence="9" id="KW-1133">Transmembrane helix</keyword>
<evidence type="ECO:0000256" key="8">
    <source>
        <dbReference type="ARBA" id="ARBA00079982"/>
    </source>
</evidence>
<evidence type="ECO:0000256" key="10">
    <source>
        <dbReference type="SAM" id="SignalP"/>
    </source>
</evidence>
<dbReference type="GO" id="GO:0005975">
    <property type="term" value="P:carbohydrate metabolic process"/>
    <property type="evidence" value="ECO:0007669"/>
    <property type="project" value="InterPro"/>
</dbReference>
<feature type="chain" id="PRO_5012339679" description="Protein-glucosylgalactosylhydroxylysine glucosidase" evidence="10">
    <location>
        <begin position="22"/>
        <end position="1487"/>
    </location>
</feature>
<dbReference type="PANTHER" id="PTHR11051">
    <property type="entry name" value="GLYCOSYL HYDROLASE-RELATED"/>
    <property type="match status" value="1"/>
</dbReference>
<evidence type="ECO:0000256" key="4">
    <source>
        <dbReference type="ARBA" id="ARBA00051415"/>
    </source>
</evidence>
<dbReference type="InterPro" id="IPR012341">
    <property type="entry name" value="6hp_glycosidase-like_sf"/>
</dbReference>
<evidence type="ECO:0000256" key="3">
    <source>
        <dbReference type="ARBA" id="ARBA00023295"/>
    </source>
</evidence>
<dbReference type="EMBL" id="CVRI01000037">
    <property type="protein sequence ID" value="CRK93379.1"/>
    <property type="molecule type" value="Genomic_DNA"/>
</dbReference>
<evidence type="ECO:0000256" key="9">
    <source>
        <dbReference type="SAM" id="Phobius"/>
    </source>
</evidence>
<keyword evidence="9" id="KW-0812">Transmembrane</keyword>
<evidence type="ECO:0000256" key="5">
    <source>
        <dbReference type="ARBA" id="ARBA00053339"/>
    </source>
</evidence>
<evidence type="ECO:0000256" key="1">
    <source>
        <dbReference type="ARBA" id="ARBA00006768"/>
    </source>
</evidence>
<feature type="domain" description="Glycoside hydrolase family 65 central catalytic" evidence="11">
    <location>
        <begin position="1036"/>
        <end position="1247"/>
    </location>
</feature>
<comment type="catalytic activity">
    <reaction evidence="4">
        <text>(5R)-5-O-[alpha-D-glucosyl-(1-&gt;2)-beta-D-galactosyl]-5-hydroxy-L-lysyl-[collagen] + H2O = (5R)-5-O-(beta-D-galactosyl)-5-hydroxy-L-lysyl-[collagen] + D-glucose</text>
        <dbReference type="Rhea" id="RHEA:11068"/>
        <dbReference type="Rhea" id="RHEA-COMP:12753"/>
        <dbReference type="Rhea" id="RHEA-COMP:12754"/>
        <dbReference type="ChEBI" id="CHEBI:4167"/>
        <dbReference type="ChEBI" id="CHEBI:15377"/>
        <dbReference type="ChEBI" id="CHEBI:133443"/>
        <dbReference type="ChEBI" id="CHEBI:133452"/>
        <dbReference type="EC" id="3.2.1.107"/>
    </reaction>
</comment>
<comment type="similarity">
    <text evidence="1">Belongs to the glycosyl hydrolase 65 family.</text>
</comment>
<keyword evidence="3" id="KW-0326">Glycosidase</keyword>
<dbReference type="InterPro" id="IPR008928">
    <property type="entry name" value="6-hairpin_glycosidase_sf"/>
</dbReference>
<feature type="transmembrane region" description="Helical" evidence="9">
    <location>
        <begin position="1468"/>
        <end position="1486"/>
    </location>
</feature>
<feature type="domain" description="Glycoside hydrolase family 65 central catalytic" evidence="11">
    <location>
        <begin position="308"/>
        <end position="519"/>
    </location>
</feature>